<keyword evidence="6" id="KW-0862">Zinc</keyword>
<evidence type="ECO:0000256" key="3">
    <source>
        <dbReference type="ARBA" id="ARBA00022723"/>
    </source>
</evidence>
<dbReference type="AlphaFoldDB" id="A0A0R2PTU4"/>
<dbReference type="Proteomes" id="UP000050874">
    <property type="component" value="Unassembled WGS sequence"/>
</dbReference>
<evidence type="ECO:0000256" key="1">
    <source>
        <dbReference type="ARBA" id="ARBA00022438"/>
    </source>
</evidence>
<dbReference type="InterPro" id="IPR046450">
    <property type="entry name" value="PA_dom_sf"/>
</dbReference>
<keyword evidence="4 7" id="KW-0732">Signal</keyword>
<evidence type="ECO:0000256" key="2">
    <source>
        <dbReference type="ARBA" id="ARBA00022670"/>
    </source>
</evidence>
<dbReference type="GO" id="GO:0004177">
    <property type="term" value="F:aminopeptidase activity"/>
    <property type="evidence" value="ECO:0007669"/>
    <property type="project" value="UniProtKB-KW"/>
</dbReference>
<name>A0A0R2PTU4_9GAMM</name>
<dbReference type="PROSITE" id="PS51257">
    <property type="entry name" value="PROKAR_LIPOPROTEIN"/>
    <property type="match status" value="1"/>
</dbReference>
<proteinExistence type="predicted"/>
<dbReference type="GO" id="GO:0046872">
    <property type="term" value="F:metal ion binding"/>
    <property type="evidence" value="ECO:0007669"/>
    <property type="project" value="UniProtKB-KW"/>
</dbReference>
<evidence type="ECO:0000256" key="5">
    <source>
        <dbReference type="ARBA" id="ARBA00022801"/>
    </source>
</evidence>
<protein>
    <submittedName>
        <fullName evidence="9">Peptidase M28</fullName>
    </submittedName>
</protein>
<dbReference type="GO" id="GO:0008235">
    <property type="term" value="F:metalloexopeptidase activity"/>
    <property type="evidence" value="ECO:0007669"/>
    <property type="project" value="InterPro"/>
</dbReference>
<evidence type="ECO:0000313" key="9">
    <source>
        <dbReference type="EMBL" id="KRO41281.1"/>
    </source>
</evidence>
<keyword evidence="3" id="KW-0479">Metal-binding</keyword>
<dbReference type="InterPro" id="IPR007484">
    <property type="entry name" value="Peptidase_M28"/>
</dbReference>
<dbReference type="PANTHER" id="PTHR12147:SF56">
    <property type="entry name" value="AMINOPEPTIDASE YDR415C-RELATED"/>
    <property type="match status" value="1"/>
</dbReference>
<reference evidence="10" key="1">
    <citation type="submission" date="2015-10" db="EMBL/GenBank/DDBJ databases">
        <title>Metagenome-Assembled Genomes uncover a global brackish microbiome.</title>
        <authorList>
            <person name="Hugerth L.W."/>
            <person name="Larsson J."/>
            <person name="Alneberg J."/>
            <person name="Lindh M.V."/>
            <person name="Legrand C."/>
            <person name="Pinhassi J."/>
            <person name="Andersson A."/>
        </authorList>
    </citation>
    <scope>NUCLEOTIDE SEQUENCE [LARGE SCALE GENOMIC DNA]</scope>
</reference>
<dbReference type="InterPro" id="IPR045175">
    <property type="entry name" value="M28_fam"/>
</dbReference>
<gene>
    <name evidence="9" type="ORF">ABR63_08545</name>
</gene>
<dbReference type="SUPFAM" id="SSF53187">
    <property type="entry name" value="Zn-dependent exopeptidases"/>
    <property type="match status" value="1"/>
</dbReference>
<dbReference type="Pfam" id="PF04389">
    <property type="entry name" value="Peptidase_M28"/>
    <property type="match status" value="1"/>
</dbReference>
<evidence type="ECO:0000256" key="4">
    <source>
        <dbReference type="ARBA" id="ARBA00022729"/>
    </source>
</evidence>
<feature type="signal peptide" evidence="7">
    <location>
        <begin position="1"/>
        <end position="28"/>
    </location>
</feature>
<comment type="caution">
    <text evidence="9">The sequence shown here is derived from an EMBL/GenBank/DDBJ whole genome shotgun (WGS) entry which is preliminary data.</text>
</comment>
<dbReference type="SUPFAM" id="SSF52025">
    <property type="entry name" value="PA domain"/>
    <property type="match status" value="1"/>
</dbReference>
<keyword evidence="1" id="KW-0031">Aminopeptidase</keyword>
<evidence type="ECO:0000259" key="8">
    <source>
        <dbReference type="Pfam" id="PF04389"/>
    </source>
</evidence>
<dbReference type="Gene3D" id="3.50.30.30">
    <property type="match status" value="1"/>
</dbReference>
<feature type="chain" id="PRO_5006586882" evidence="7">
    <location>
        <begin position="29"/>
        <end position="553"/>
    </location>
</feature>
<accession>A0A0R2PTU4</accession>
<evidence type="ECO:0000313" key="10">
    <source>
        <dbReference type="Proteomes" id="UP000050874"/>
    </source>
</evidence>
<keyword evidence="2" id="KW-0645">Protease</keyword>
<organism evidence="9 10">
    <name type="scientific">SAR86 cluster bacterium BACL1 MAG-120920-bin57</name>
    <dbReference type="NCBI Taxonomy" id="1655571"/>
    <lineage>
        <taxon>Bacteria</taxon>
        <taxon>Pseudomonadati</taxon>
        <taxon>Pseudomonadota</taxon>
        <taxon>Gammaproteobacteria</taxon>
        <taxon>SAR86 cluster</taxon>
    </lineage>
</organism>
<dbReference type="GO" id="GO:0006508">
    <property type="term" value="P:proteolysis"/>
    <property type="evidence" value="ECO:0007669"/>
    <property type="project" value="UniProtKB-KW"/>
</dbReference>
<dbReference type="PANTHER" id="PTHR12147">
    <property type="entry name" value="METALLOPEPTIDASE M28 FAMILY MEMBER"/>
    <property type="match status" value="1"/>
</dbReference>
<dbReference type="Gene3D" id="3.40.630.10">
    <property type="entry name" value="Zn peptidases"/>
    <property type="match status" value="1"/>
</dbReference>
<evidence type="ECO:0000256" key="6">
    <source>
        <dbReference type="ARBA" id="ARBA00022833"/>
    </source>
</evidence>
<feature type="domain" description="Peptidase M28" evidence="8">
    <location>
        <begin position="304"/>
        <end position="510"/>
    </location>
</feature>
<dbReference type="EMBL" id="LIAV01000011">
    <property type="protein sequence ID" value="KRO41281.1"/>
    <property type="molecule type" value="Genomic_DNA"/>
</dbReference>
<keyword evidence="5" id="KW-0378">Hydrolase</keyword>
<sequence length="553" mass="62266">MKINRQTLTLYKSCLAFALLIPILFVTSCSEPLSDTTDGRLRYWISTLSSDEYEGRAPGTAGGQLTKNFISQTFQDLDLEPIDDNYFLDVPTSEITLKDSSYLTLSFRGNDRKMKTGEEVVFWTKQARDYRKIRDSEVVFVGYGIVAPEYKWNDYEGLDVKGKTVVILVNDPGFATGKMRLFNGKSMTYYGRWTYKYEEAARQGAAAAIIVHEEAPAAYPWSVVENSWQGPQLDLQRNDLGADRVTLEGWIRHDVLDDVLAFTGFNYESLKEIALEKTFSAFPLRGLTLSSEIFNEVRYLQSHNIAAMKKGSVRPDEYVLFMAHWDHLGMRPNALPGEDAIINGAVDNATGVASILEFAKRFSEVETDRSIIFLAVTLEESGMLGSQYFATYPPIDLAMVVAGFNFDGILPTGLTNDMVVVGYGASELEDLLEAELQKANRYINPDPNPEKGYFYRSDHISLAKRGVPMLYADGGFDLVVGGREAGFALEEAYRLNAYHDIADEYSDDWDLSGLNQSINVIYNISYQLANTSDWPNWYEGNEFRSIRDQSRAN</sequence>
<evidence type="ECO:0000256" key="7">
    <source>
        <dbReference type="SAM" id="SignalP"/>
    </source>
</evidence>